<name>A0A6J4U3Z3_9ACTN</name>
<proteinExistence type="predicted"/>
<evidence type="ECO:0000256" key="1">
    <source>
        <dbReference type="SAM" id="MobiDB-lite"/>
    </source>
</evidence>
<evidence type="ECO:0000313" key="2">
    <source>
        <dbReference type="EMBL" id="CAA9540060.1"/>
    </source>
</evidence>
<reference evidence="2" key="1">
    <citation type="submission" date="2020-02" db="EMBL/GenBank/DDBJ databases">
        <authorList>
            <person name="Meier V. D."/>
        </authorList>
    </citation>
    <scope>NUCLEOTIDE SEQUENCE</scope>
    <source>
        <strain evidence="2">AVDCRST_MAG79</strain>
    </source>
</reference>
<feature type="region of interest" description="Disordered" evidence="1">
    <location>
        <begin position="1"/>
        <end position="58"/>
    </location>
</feature>
<accession>A0A6J4U3Z3</accession>
<feature type="region of interest" description="Disordered" evidence="1">
    <location>
        <begin position="80"/>
        <end position="116"/>
    </location>
</feature>
<feature type="compositionally biased region" description="Basic and acidic residues" evidence="1">
    <location>
        <begin position="83"/>
        <end position="95"/>
    </location>
</feature>
<gene>
    <name evidence="2" type="ORF">AVDCRST_MAG79-1769</name>
</gene>
<protein>
    <submittedName>
        <fullName evidence="2">Uncharacterized protein</fullName>
    </submittedName>
</protein>
<feature type="non-terminal residue" evidence="2">
    <location>
        <position position="116"/>
    </location>
</feature>
<dbReference type="EMBL" id="CADCWC010000266">
    <property type="protein sequence ID" value="CAA9540060.1"/>
    <property type="molecule type" value="Genomic_DNA"/>
</dbReference>
<feature type="compositionally biased region" description="Low complexity" evidence="1">
    <location>
        <begin position="1"/>
        <end position="11"/>
    </location>
</feature>
<feature type="non-terminal residue" evidence="2">
    <location>
        <position position="1"/>
    </location>
</feature>
<organism evidence="2">
    <name type="scientific">uncultured Thermoleophilia bacterium</name>
    <dbReference type="NCBI Taxonomy" id="1497501"/>
    <lineage>
        <taxon>Bacteria</taxon>
        <taxon>Bacillati</taxon>
        <taxon>Actinomycetota</taxon>
        <taxon>Thermoleophilia</taxon>
        <taxon>environmental samples</taxon>
    </lineage>
</organism>
<dbReference type="AlphaFoldDB" id="A0A6J4U3Z3"/>
<sequence length="116" mass="11744">RTERGGAAVRGVLGGGLVRVPDRGVPPPPEHARVGPGGGAGRGRRDGGVPAVVPGPPALPRLLRVAAGPEGLQRPRRAAHLAVPHEQRAAARRAGEPLVRPRAAGPPRRPGRGGAL</sequence>